<evidence type="ECO:0000259" key="28">
    <source>
        <dbReference type="Pfam" id="PF00912"/>
    </source>
</evidence>
<comment type="catalytic activity">
    <reaction evidence="20">
        <text>Preferential cleavage: (Ac)2-L-Lys-D-Ala-|-D-Ala. Also transpeptidation of peptidyl-alanyl moieties that are N-acyl substituents of D-alanine.</text>
        <dbReference type="EC" id="3.4.16.4"/>
    </reaction>
</comment>
<keyword evidence="7" id="KW-1003">Cell membrane</keyword>
<evidence type="ECO:0000256" key="21">
    <source>
        <dbReference type="ARBA" id="ARBA00049902"/>
    </source>
</evidence>
<keyword evidence="8" id="KW-0121">Carboxypeptidase</keyword>
<dbReference type="SUPFAM" id="SSF53955">
    <property type="entry name" value="Lysozyme-like"/>
    <property type="match status" value="1"/>
</dbReference>
<evidence type="ECO:0000256" key="9">
    <source>
        <dbReference type="ARBA" id="ARBA00022670"/>
    </source>
</evidence>
<dbReference type="eggNOG" id="COG0744">
    <property type="taxonomic scope" value="Bacteria"/>
</dbReference>
<evidence type="ECO:0000256" key="4">
    <source>
        <dbReference type="ARBA" id="ARBA00007090"/>
    </source>
</evidence>
<evidence type="ECO:0000256" key="10">
    <source>
        <dbReference type="ARBA" id="ARBA00022676"/>
    </source>
</evidence>
<keyword evidence="31" id="KW-1185">Reference proteome</keyword>
<dbReference type="InterPro" id="IPR028166">
    <property type="entry name" value="UB2H"/>
</dbReference>
<evidence type="ECO:0000256" key="12">
    <source>
        <dbReference type="ARBA" id="ARBA00022801"/>
    </source>
</evidence>
<dbReference type="InterPro" id="IPR001264">
    <property type="entry name" value="Glyco_trans_51"/>
</dbReference>
<evidence type="ECO:0000256" key="8">
    <source>
        <dbReference type="ARBA" id="ARBA00022645"/>
    </source>
</evidence>
<dbReference type="Pfam" id="PF14814">
    <property type="entry name" value="UB2H"/>
    <property type="match status" value="1"/>
</dbReference>
<gene>
    <name evidence="30" type="ORF">N800_06835</name>
</gene>
<feature type="domain" description="Bifunctional transglycosylase second" evidence="29">
    <location>
        <begin position="72"/>
        <end position="155"/>
    </location>
</feature>
<keyword evidence="12" id="KW-0378">Hydrolase</keyword>
<dbReference type="GO" id="GO:0030288">
    <property type="term" value="C:outer membrane-bounded periplasmic space"/>
    <property type="evidence" value="ECO:0007669"/>
    <property type="project" value="TreeGrafter"/>
</dbReference>
<dbReference type="EMBL" id="AVPU01000011">
    <property type="protein sequence ID" value="KGM54686.1"/>
    <property type="molecule type" value="Genomic_DNA"/>
</dbReference>
<feature type="domain" description="Penicillin-binding protein transpeptidase" evidence="27">
    <location>
        <begin position="432"/>
        <end position="687"/>
    </location>
</feature>
<keyword evidence="11 23" id="KW-0808">Transferase</keyword>
<dbReference type="Proteomes" id="UP000029998">
    <property type="component" value="Unassembled WGS sequence"/>
</dbReference>
<dbReference type="InterPro" id="IPR012338">
    <property type="entry name" value="Beta-lactam/transpept-like"/>
</dbReference>
<evidence type="ECO:0000256" key="18">
    <source>
        <dbReference type="ARBA" id="ARBA00023316"/>
    </source>
</evidence>
<dbReference type="GO" id="GO:0009274">
    <property type="term" value="C:peptidoglycan-based cell wall"/>
    <property type="evidence" value="ECO:0007669"/>
    <property type="project" value="UniProtKB-UniRule"/>
</dbReference>
<dbReference type="Gene3D" id="3.30.2060.10">
    <property type="entry name" value="Penicillin-binding protein 1b domain"/>
    <property type="match status" value="1"/>
</dbReference>
<dbReference type="PANTHER" id="PTHR32282">
    <property type="entry name" value="BINDING PROTEIN TRANSPEPTIDASE, PUTATIVE-RELATED"/>
    <property type="match status" value="1"/>
</dbReference>
<evidence type="ECO:0000259" key="29">
    <source>
        <dbReference type="Pfam" id="PF14814"/>
    </source>
</evidence>
<dbReference type="SUPFAM" id="SSF56601">
    <property type="entry name" value="beta-lactamase/transpeptidase-like"/>
    <property type="match status" value="1"/>
</dbReference>
<evidence type="ECO:0000256" key="7">
    <source>
        <dbReference type="ARBA" id="ARBA00022475"/>
    </source>
</evidence>
<dbReference type="NCBIfam" id="TIGR02071">
    <property type="entry name" value="PBP_1b"/>
    <property type="match status" value="1"/>
</dbReference>
<dbReference type="GO" id="GO:0046677">
    <property type="term" value="P:response to antibiotic"/>
    <property type="evidence" value="ECO:0007669"/>
    <property type="project" value="UniProtKB-UniRule"/>
</dbReference>
<comment type="caution">
    <text evidence="30">The sequence shown here is derived from an EMBL/GenBank/DDBJ whole genome shotgun (WGS) entry which is preliminary data.</text>
</comment>
<dbReference type="GO" id="GO:0006508">
    <property type="term" value="P:proteolysis"/>
    <property type="evidence" value="ECO:0007669"/>
    <property type="project" value="UniProtKB-KW"/>
</dbReference>
<proteinExistence type="inferred from homology"/>
<keyword evidence="10 23" id="KW-0328">Glycosyltransferase</keyword>
<evidence type="ECO:0000259" key="27">
    <source>
        <dbReference type="Pfam" id="PF00905"/>
    </source>
</evidence>
<evidence type="ECO:0000256" key="16">
    <source>
        <dbReference type="ARBA" id="ARBA00023251"/>
    </source>
</evidence>
<comment type="pathway">
    <text evidence="3 23">Cell wall biogenesis; peptidoglycan biosynthesis.</text>
</comment>
<dbReference type="GO" id="GO:0008360">
    <property type="term" value="P:regulation of cell shape"/>
    <property type="evidence" value="ECO:0007669"/>
    <property type="project" value="UniProtKB-UniRule"/>
</dbReference>
<evidence type="ECO:0000256" key="22">
    <source>
        <dbReference type="NCBIfam" id="TIGR02071"/>
    </source>
</evidence>
<dbReference type="RefSeq" id="WP_156962917.1">
    <property type="nucleotide sequence ID" value="NZ_AVPU01000011.1"/>
</dbReference>
<dbReference type="InterPro" id="IPR001460">
    <property type="entry name" value="PCN-bd_Tpept"/>
</dbReference>
<dbReference type="STRING" id="1385517.N800_06835"/>
<name>A0A0A0EUQ9_9GAMM</name>
<sequence>MAQIDYDEDDTLDDSASAQWRRRIVTWTLAAIGLGLGFLIPYSLYLNHEVGQRFGQLRWQIPTRVYARPLELAPGLALDASTLKTELDAAAYREGDGTREGSYRREGGRWRISSRGFNDVDGAVPARRLEVVLSGGRVASVRDAASKKALRRARLDPARIATLYGQKQEERRLVRIDEVPELLVTGLQAVEDRDFNHHIGIDFSGMLRAVFKTATGSKQGASTLTQQLARSGLLGIGREQTLQRKGKEILYALLIEARYDKRTILEAYLNQVYLGQRGSQAIHGVAAAAEFWFGRDLRDLSTEQIALLVGIVKGPSAYDPRRNPEAALKRRNFALGEFHETGLIDDAEYQRALKAPLGVTTNPRAIAANRFPAYVDLVRRQLARDYPEDALAGAGLSVMSGMAPSAQANAEGAVARTLKSLAHRTRPTLEAGVVVTDVHNGEVVAVVGAREFSEHGFNRAVEAQRPVGSLLKPFVYLLALAQPERFSLASWVDDSPVTVNLGQGKTWSPGNSDGRSHGSVRLIDALAQSYNQAMVRVGMQVAPERIADLIRTLAGIEAEPNPALILGAVDQSPYAMAQLYQFLASGGEIQPLHAVRGVLDANGKALNRYDKAPAPAQEGDAIAARLITIALQQAVSSGTGRQLMNDGLGRLSPAGKTGTSNDGRDSWFAGWTGDHLAVIWVGNDQNKTTGLYGATGAMRVWSALFARLPTAPLEVGDKGLDWQWVINSNTTDAGCAGARRFAFVAGFAPAYAPCPAPQPELPEEGAQGEDSGGGWRDWFGIGQRREEPDPAKRVPEAPVEGQ</sequence>
<dbReference type="InterPro" id="IPR011813">
    <property type="entry name" value="PBP_1b"/>
</dbReference>
<dbReference type="PIRSF" id="PIRSF002799">
    <property type="entry name" value="PBP_1b"/>
    <property type="match status" value="1"/>
</dbReference>
<dbReference type="UniPathway" id="UPA00219"/>
<dbReference type="Gene3D" id="1.10.3810.10">
    <property type="entry name" value="Biosynthetic peptidoglycan transglycosylase-like"/>
    <property type="match status" value="1"/>
</dbReference>
<keyword evidence="13 23" id="KW-0133">Cell shape</keyword>
<comment type="catalytic activity">
    <reaction evidence="21">
        <text>[GlcNAc-(1-&gt;4)-Mur2Ac(oyl-L-Ala-gamma-D-Glu-L-Lys-D-Ala-D-Ala)](n)-di-trans,octa-cis-undecaprenyl diphosphate + beta-D-GlcNAc-(1-&gt;4)-Mur2Ac(oyl-L-Ala-gamma-D-Glu-L-Lys-D-Ala-D-Ala)-di-trans,octa-cis-undecaprenyl diphosphate = [GlcNAc-(1-&gt;4)-Mur2Ac(oyl-L-Ala-gamma-D-Glu-L-Lys-D-Ala-D-Ala)](n+1)-di-trans,octa-cis-undecaprenyl diphosphate + di-trans,octa-cis-undecaprenyl diphosphate + H(+)</text>
        <dbReference type="Rhea" id="RHEA:23708"/>
        <dbReference type="Rhea" id="RHEA-COMP:9602"/>
        <dbReference type="Rhea" id="RHEA-COMP:9603"/>
        <dbReference type="ChEBI" id="CHEBI:15378"/>
        <dbReference type="ChEBI" id="CHEBI:58405"/>
        <dbReference type="ChEBI" id="CHEBI:60033"/>
        <dbReference type="ChEBI" id="CHEBI:78435"/>
        <dbReference type="EC" id="2.4.99.28"/>
    </reaction>
</comment>
<evidence type="ECO:0000256" key="2">
    <source>
        <dbReference type="ARBA" id="ARBA00004236"/>
    </source>
</evidence>
<feature type="active site" description="Proton donor; for transglycosylase activity" evidence="24">
    <location>
        <position position="191"/>
    </location>
</feature>
<dbReference type="InterPro" id="IPR023346">
    <property type="entry name" value="Lysozyme-like_dom_sf"/>
</dbReference>
<accession>A0A0A0EUQ9</accession>
<evidence type="ECO:0000256" key="3">
    <source>
        <dbReference type="ARBA" id="ARBA00004752"/>
    </source>
</evidence>
<keyword evidence="26" id="KW-0812">Transmembrane</keyword>
<evidence type="ECO:0000256" key="23">
    <source>
        <dbReference type="PIRNR" id="PIRNR002799"/>
    </source>
</evidence>
<evidence type="ECO:0000256" key="25">
    <source>
        <dbReference type="SAM" id="MobiDB-lite"/>
    </source>
</evidence>
<protein>
    <recommendedName>
        <fullName evidence="6 22">Penicillin-binding protein 1B</fullName>
        <shortName evidence="23">PBP-1b</shortName>
        <shortName evidence="23">PBP1b</shortName>
    </recommendedName>
    <alternativeName>
        <fullName evidence="19 23">Murein polymerase</fullName>
    </alternativeName>
</protein>
<evidence type="ECO:0000256" key="1">
    <source>
        <dbReference type="ARBA" id="ARBA00002624"/>
    </source>
</evidence>
<evidence type="ECO:0000313" key="30">
    <source>
        <dbReference type="EMBL" id="KGM54686.1"/>
    </source>
</evidence>
<comment type="similarity">
    <text evidence="4 23">In the C-terminal section; belongs to the transpeptidase family.</text>
</comment>
<dbReference type="PANTHER" id="PTHR32282:SF11">
    <property type="entry name" value="PENICILLIN-BINDING PROTEIN 1B"/>
    <property type="match status" value="1"/>
</dbReference>
<dbReference type="InterPro" id="IPR050396">
    <property type="entry name" value="Glycosyltr_51/Transpeptidase"/>
</dbReference>
<comment type="function">
    <text evidence="1 23">Cell wall formation. Synthesis of cross-linked peptidoglycan from the lipid intermediates. The enzyme has a penicillin-insensitive transglycosylase N-terminal domain (formation of linear glycan strands) and a penicillin-sensitive transpeptidase C-terminal domain (cross-linking of the peptide subunits).</text>
</comment>
<feature type="active site" description="Acyl-ester intermediate; for transpeptidase activity" evidence="24">
    <location>
        <position position="469"/>
    </location>
</feature>
<keyword evidence="16" id="KW-0046">Antibiotic resistance</keyword>
<organism evidence="30 31">
    <name type="scientific">Lysobacter daejeonensis GH1-9</name>
    <dbReference type="NCBI Taxonomy" id="1385517"/>
    <lineage>
        <taxon>Bacteria</taxon>
        <taxon>Pseudomonadati</taxon>
        <taxon>Pseudomonadota</taxon>
        <taxon>Gammaproteobacteria</taxon>
        <taxon>Lysobacterales</taxon>
        <taxon>Lysobacteraceae</taxon>
        <taxon>Aerolutibacter</taxon>
    </lineage>
</organism>
<keyword evidence="26" id="KW-1133">Transmembrane helix</keyword>
<evidence type="ECO:0000256" key="24">
    <source>
        <dbReference type="PIRSR" id="PIRSR002799-1"/>
    </source>
</evidence>
<evidence type="ECO:0000256" key="11">
    <source>
        <dbReference type="ARBA" id="ARBA00022679"/>
    </source>
</evidence>
<reference evidence="30 31" key="1">
    <citation type="submission" date="2013-08" db="EMBL/GenBank/DDBJ databases">
        <title>Genome sequencing of Lysobacter.</title>
        <authorList>
            <person name="Zhang S."/>
            <person name="Wang G."/>
        </authorList>
    </citation>
    <scope>NUCLEOTIDE SEQUENCE [LARGE SCALE GENOMIC DNA]</scope>
    <source>
        <strain evidence="30 31">GH1-9</strain>
    </source>
</reference>
<dbReference type="GO" id="GO:0071555">
    <property type="term" value="P:cell wall organization"/>
    <property type="evidence" value="ECO:0007669"/>
    <property type="project" value="UniProtKB-UniRule"/>
</dbReference>
<dbReference type="GO" id="GO:0005886">
    <property type="term" value="C:plasma membrane"/>
    <property type="evidence" value="ECO:0007669"/>
    <property type="project" value="UniProtKB-SubCell"/>
</dbReference>
<dbReference type="Pfam" id="PF00912">
    <property type="entry name" value="Transgly"/>
    <property type="match status" value="1"/>
</dbReference>
<dbReference type="Gene3D" id="3.40.710.10">
    <property type="entry name" value="DD-peptidase/beta-lactamase superfamily"/>
    <property type="match status" value="1"/>
</dbReference>
<evidence type="ECO:0000256" key="26">
    <source>
        <dbReference type="SAM" id="Phobius"/>
    </source>
</evidence>
<evidence type="ECO:0000256" key="19">
    <source>
        <dbReference type="ARBA" id="ARBA00032454"/>
    </source>
</evidence>
<evidence type="ECO:0000256" key="6">
    <source>
        <dbReference type="ARBA" id="ARBA00018637"/>
    </source>
</evidence>
<evidence type="ECO:0000256" key="14">
    <source>
        <dbReference type="ARBA" id="ARBA00022984"/>
    </source>
</evidence>
<dbReference type="GO" id="GO:0009252">
    <property type="term" value="P:peptidoglycan biosynthetic process"/>
    <property type="evidence" value="ECO:0007669"/>
    <property type="project" value="UniProtKB-UniRule"/>
</dbReference>
<dbReference type="OrthoDB" id="9766909at2"/>
<evidence type="ECO:0000256" key="17">
    <source>
        <dbReference type="ARBA" id="ARBA00023268"/>
    </source>
</evidence>
<dbReference type="GO" id="GO:0008658">
    <property type="term" value="F:penicillin binding"/>
    <property type="evidence" value="ECO:0007669"/>
    <property type="project" value="UniProtKB-UniRule"/>
</dbReference>
<evidence type="ECO:0000256" key="13">
    <source>
        <dbReference type="ARBA" id="ARBA00022960"/>
    </source>
</evidence>
<keyword evidence="14 23" id="KW-0573">Peptidoglycan synthesis</keyword>
<feature type="region of interest" description="Disordered" evidence="25">
    <location>
        <begin position="756"/>
        <end position="802"/>
    </location>
</feature>
<feature type="compositionally biased region" description="Basic and acidic residues" evidence="25">
    <location>
        <begin position="783"/>
        <end position="795"/>
    </location>
</feature>
<keyword evidence="18 23" id="KW-0961">Cell wall biogenesis/degradation</keyword>
<evidence type="ECO:0000256" key="15">
    <source>
        <dbReference type="ARBA" id="ARBA00023136"/>
    </source>
</evidence>
<keyword evidence="9" id="KW-0645">Protease</keyword>
<evidence type="ECO:0000256" key="5">
    <source>
        <dbReference type="ARBA" id="ARBA00007739"/>
    </source>
</evidence>
<evidence type="ECO:0000313" key="31">
    <source>
        <dbReference type="Proteomes" id="UP000029998"/>
    </source>
</evidence>
<dbReference type="InterPro" id="IPR036950">
    <property type="entry name" value="PBP_transglycosylase"/>
</dbReference>
<keyword evidence="15 26" id="KW-0472">Membrane</keyword>
<keyword evidence="17" id="KW-0511">Multifunctional enzyme</keyword>
<dbReference type="AlphaFoldDB" id="A0A0A0EUQ9"/>
<dbReference type="GO" id="GO:0008955">
    <property type="term" value="F:peptidoglycan glycosyltransferase activity"/>
    <property type="evidence" value="ECO:0007669"/>
    <property type="project" value="UniProtKB-UniRule"/>
</dbReference>
<feature type="domain" description="Glycosyl transferase family 51" evidence="28">
    <location>
        <begin position="161"/>
        <end position="337"/>
    </location>
</feature>
<evidence type="ECO:0000256" key="20">
    <source>
        <dbReference type="ARBA" id="ARBA00034000"/>
    </source>
</evidence>
<comment type="similarity">
    <text evidence="5 23">In the N-terminal section; belongs to the glycosyltransferase 51 family.</text>
</comment>
<dbReference type="Pfam" id="PF00905">
    <property type="entry name" value="Transpeptidase"/>
    <property type="match status" value="1"/>
</dbReference>
<comment type="subcellular location">
    <subcellularLocation>
        <location evidence="2">Cell membrane</location>
    </subcellularLocation>
</comment>
<dbReference type="GO" id="GO:0009002">
    <property type="term" value="F:serine-type D-Ala-D-Ala carboxypeptidase activity"/>
    <property type="evidence" value="ECO:0007669"/>
    <property type="project" value="UniProtKB-EC"/>
</dbReference>
<feature type="transmembrane region" description="Helical" evidence="26">
    <location>
        <begin position="24"/>
        <end position="45"/>
    </location>
</feature>